<protein>
    <recommendedName>
        <fullName evidence="3">General transcription factor IIF subunit 2</fullName>
    </recommendedName>
    <alternativeName>
        <fullName evidence="8">Transcription initiation factor IIF subunit beta</fullName>
    </alternativeName>
</protein>
<dbReference type="InterPro" id="IPR040450">
    <property type="entry name" value="TFIIF_beta_HTH"/>
</dbReference>
<keyword evidence="7" id="KW-0539">Nucleus</keyword>
<dbReference type="GeneID" id="112395558"/>
<keyword evidence="4" id="KW-0805">Transcription regulation</keyword>
<evidence type="ECO:0000256" key="4">
    <source>
        <dbReference type="ARBA" id="ARBA00023015"/>
    </source>
</evidence>
<dbReference type="RefSeq" id="XP_024594592.1">
    <property type="nucleotide sequence ID" value="XM_024738824.1"/>
</dbReference>
<dbReference type="GO" id="GO:0006367">
    <property type="term" value="P:transcription initiation at RNA polymerase II promoter"/>
    <property type="evidence" value="ECO:0007669"/>
    <property type="project" value="InterPro"/>
</dbReference>
<evidence type="ECO:0000256" key="3">
    <source>
        <dbReference type="ARBA" id="ARBA00020815"/>
    </source>
</evidence>
<feature type="compositionally biased region" description="Low complexity" evidence="9">
    <location>
        <begin position="171"/>
        <end position="184"/>
    </location>
</feature>
<accession>A0A341AVQ0</accession>
<feature type="region of interest" description="Disordered" evidence="9">
    <location>
        <begin position="78"/>
        <end position="121"/>
    </location>
</feature>
<dbReference type="RefSeq" id="XP_024594593.1">
    <property type="nucleotide sequence ID" value="XM_024738825.1"/>
</dbReference>
<keyword evidence="5" id="KW-0238">DNA-binding</keyword>
<reference evidence="13 14" key="1">
    <citation type="submission" date="2025-04" db="UniProtKB">
        <authorList>
            <consortium name="RefSeq"/>
        </authorList>
    </citation>
    <scope>IDENTIFICATION</scope>
    <source>
        <tissue evidence="13 14">Meat</tissue>
    </source>
</reference>
<dbReference type="InterPro" id="IPR003196">
    <property type="entry name" value="TFIIF_beta"/>
</dbReference>
<feature type="domain" description="TFIIF beta subunit HTH" evidence="10">
    <location>
        <begin position="372"/>
        <end position="435"/>
    </location>
</feature>
<proteinExistence type="inferred from homology"/>
<feature type="compositionally biased region" description="Low complexity" evidence="9">
    <location>
        <begin position="9"/>
        <end position="24"/>
    </location>
</feature>
<feature type="region of interest" description="Disordered" evidence="9">
    <location>
        <begin position="171"/>
        <end position="198"/>
    </location>
</feature>
<comment type="similarity">
    <text evidence="2">Belongs to the TFIIF beta subunit family.</text>
</comment>
<dbReference type="Pfam" id="PF02270">
    <property type="entry name" value="TFIIF_beta"/>
    <property type="match status" value="1"/>
</dbReference>
<evidence type="ECO:0000259" key="10">
    <source>
        <dbReference type="Pfam" id="PF02270"/>
    </source>
</evidence>
<evidence type="ECO:0000259" key="11">
    <source>
        <dbReference type="Pfam" id="PF17683"/>
    </source>
</evidence>
<gene>
    <name evidence="13 14 15 16 17" type="primary">RIMS3</name>
</gene>
<dbReference type="RefSeq" id="XP_024594596.1">
    <property type="nucleotide sequence ID" value="XM_024738828.1"/>
</dbReference>
<evidence type="ECO:0000313" key="14">
    <source>
        <dbReference type="RefSeq" id="XP_024594593.1"/>
    </source>
</evidence>
<evidence type="ECO:0000313" key="17">
    <source>
        <dbReference type="RefSeq" id="XP_024594596.1"/>
    </source>
</evidence>
<evidence type="ECO:0000256" key="6">
    <source>
        <dbReference type="ARBA" id="ARBA00023163"/>
    </source>
</evidence>
<dbReference type="PANTHER" id="PTHR10445">
    <property type="entry name" value="GENERAL TRANSCRIPTION FACTOR IIF SUBUNIT 2"/>
    <property type="match status" value="1"/>
</dbReference>
<dbReference type="PANTHER" id="PTHR10445:SF0">
    <property type="entry name" value="GENERAL TRANSCRIPTION FACTOR IIF SUBUNIT 2"/>
    <property type="match status" value="1"/>
</dbReference>
<dbReference type="GO" id="GO:0003677">
    <property type="term" value="F:DNA binding"/>
    <property type="evidence" value="ECO:0007669"/>
    <property type="project" value="UniProtKB-KW"/>
</dbReference>
<evidence type="ECO:0000313" key="15">
    <source>
        <dbReference type="RefSeq" id="XP_024594594.1"/>
    </source>
</evidence>
<evidence type="ECO:0000256" key="7">
    <source>
        <dbReference type="ARBA" id="ARBA00023242"/>
    </source>
</evidence>
<dbReference type="RefSeq" id="XP_024594594.1">
    <property type="nucleotide sequence ID" value="XM_024738826.1"/>
</dbReference>
<name>A0A341AVQ0_NEOAA</name>
<evidence type="ECO:0000313" key="16">
    <source>
        <dbReference type="RefSeq" id="XP_024594595.1"/>
    </source>
</evidence>
<dbReference type="Pfam" id="PF17683">
    <property type="entry name" value="TFIIF_beta_N"/>
    <property type="match status" value="1"/>
</dbReference>
<dbReference type="AlphaFoldDB" id="A0A341AVQ0"/>
<feature type="compositionally biased region" description="Low complexity" evidence="9">
    <location>
        <begin position="109"/>
        <end position="120"/>
    </location>
</feature>
<evidence type="ECO:0000313" key="12">
    <source>
        <dbReference type="Proteomes" id="UP000252040"/>
    </source>
</evidence>
<keyword evidence="12" id="KW-1185">Reference proteome</keyword>
<dbReference type="InterPro" id="IPR036388">
    <property type="entry name" value="WH-like_DNA-bd_sf"/>
</dbReference>
<dbReference type="KEGG" id="nasi:112395558"/>
<evidence type="ECO:0000256" key="8">
    <source>
        <dbReference type="ARBA" id="ARBA00033388"/>
    </source>
</evidence>
<dbReference type="InterPro" id="IPR036390">
    <property type="entry name" value="WH_DNA-bd_sf"/>
</dbReference>
<evidence type="ECO:0000256" key="1">
    <source>
        <dbReference type="ARBA" id="ARBA00004123"/>
    </source>
</evidence>
<evidence type="ECO:0000313" key="13">
    <source>
        <dbReference type="RefSeq" id="XP_024594592.1"/>
    </source>
</evidence>
<dbReference type="GO" id="GO:0006368">
    <property type="term" value="P:transcription elongation by RNA polymerase II"/>
    <property type="evidence" value="ECO:0007669"/>
    <property type="project" value="UniProtKB-ARBA"/>
</dbReference>
<feature type="region of interest" description="Disordered" evidence="9">
    <location>
        <begin position="1"/>
        <end position="47"/>
    </location>
</feature>
<dbReference type="Proteomes" id="UP000252040">
    <property type="component" value="Unplaced"/>
</dbReference>
<comment type="subcellular location">
    <subcellularLocation>
        <location evidence="1">Nucleus</location>
    </subcellularLocation>
</comment>
<dbReference type="Gene3D" id="1.10.10.10">
    <property type="entry name" value="Winged helix-like DNA-binding domain superfamily/Winged helix DNA-binding domain"/>
    <property type="match status" value="1"/>
</dbReference>
<evidence type="ECO:0000256" key="9">
    <source>
        <dbReference type="SAM" id="MobiDB-lite"/>
    </source>
</evidence>
<dbReference type="FunFam" id="1.10.10.10:FF:000035">
    <property type="entry name" value="General transcription factor IIF subunit 2"/>
    <property type="match status" value="1"/>
</dbReference>
<dbReference type="SUPFAM" id="SSF50916">
    <property type="entry name" value="Rap30/74 interaction domains"/>
    <property type="match status" value="1"/>
</dbReference>
<dbReference type="CDD" id="cd07980">
    <property type="entry name" value="TFIIF_beta"/>
    <property type="match status" value="1"/>
</dbReference>
<sequence>MFNGEPVPASAAASRNVVRSSSISGEICGPQQAGDGTGTTTAKKRRSSLGAKMVAIVGLTQWSRGTLQLPQAEGATKKLRSNIRRSTETGVAVEMRSRVPRQGSRESTDGSTNSNSSDGTFIFPTTRLGGESQFSDFLDGLGPAQIVGRQTLATPPMGSWTPAAGSGVLLPSSSLAGPPSTPSAQVHMASRGSRPKPQSIPLSLEGIQQNQRMWLVKLPKYLSQQWSEASGSGEVGKLQIAKNRGKSEISFILNKELTDIRGTDGQPAPVIAPREHQLVLQGVRGQVLTVLTERAPDQLSLEGTVVHRGECRPALSENYMRLKRKQIEESSKPARTVQKLEKVVTTNYKPVANHQYNTEYEKKKKENGKRVKADKDQVLALLFAAFEKHQYYNIKDLVGITMQPVAYLKEILNEIGVQNVKGPHKNTWELKAEYRYYPAAAKSE</sequence>
<dbReference type="GO" id="GO:0005674">
    <property type="term" value="C:transcription factor TFIIF complex"/>
    <property type="evidence" value="ECO:0007669"/>
    <property type="project" value="InterPro"/>
</dbReference>
<organism evidence="12 16">
    <name type="scientific">Neophocaena asiaeorientalis asiaeorientalis</name>
    <name type="common">Yangtze finless porpoise</name>
    <name type="synonym">Neophocaena phocaenoides subsp. asiaeorientalis</name>
    <dbReference type="NCBI Taxonomy" id="1706337"/>
    <lineage>
        <taxon>Eukaryota</taxon>
        <taxon>Metazoa</taxon>
        <taxon>Chordata</taxon>
        <taxon>Craniata</taxon>
        <taxon>Vertebrata</taxon>
        <taxon>Euteleostomi</taxon>
        <taxon>Mammalia</taxon>
        <taxon>Eutheria</taxon>
        <taxon>Laurasiatheria</taxon>
        <taxon>Artiodactyla</taxon>
        <taxon>Whippomorpha</taxon>
        <taxon>Cetacea</taxon>
        <taxon>Odontoceti</taxon>
        <taxon>Phocoenidae</taxon>
        <taxon>Neophocaena</taxon>
    </lineage>
</organism>
<evidence type="ECO:0000256" key="2">
    <source>
        <dbReference type="ARBA" id="ARBA00009543"/>
    </source>
</evidence>
<dbReference type="STRING" id="1706337.A0A341AVQ0"/>
<dbReference type="InterPro" id="IPR040504">
    <property type="entry name" value="TFIIF_beta_N"/>
</dbReference>
<dbReference type="InterPro" id="IPR011039">
    <property type="entry name" value="TFIIF_interaction"/>
</dbReference>
<feature type="domain" description="TFIIF beta subunit N-terminal" evidence="11">
    <location>
        <begin position="210"/>
        <end position="294"/>
    </location>
</feature>
<keyword evidence="6" id="KW-0804">Transcription</keyword>
<evidence type="ECO:0000256" key="5">
    <source>
        <dbReference type="ARBA" id="ARBA00023125"/>
    </source>
</evidence>
<dbReference type="RefSeq" id="XP_024594595.1">
    <property type="nucleotide sequence ID" value="XM_024738827.1"/>
</dbReference>
<dbReference type="SUPFAM" id="SSF46785">
    <property type="entry name" value="Winged helix' DNA-binding domain"/>
    <property type="match status" value="1"/>
</dbReference>
<dbReference type="CTD" id="9783"/>